<dbReference type="AlphaFoldDB" id="A0AA96K2H0"/>
<gene>
    <name evidence="2" type="ORF">PQG83_10330</name>
</gene>
<feature type="compositionally biased region" description="Basic and acidic residues" evidence="1">
    <location>
        <begin position="383"/>
        <end position="393"/>
    </location>
</feature>
<proteinExistence type="predicted"/>
<evidence type="ECO:0000313" key="2">
    <source>
        <dbReference type="EMBL" id="WNM64126.1"/>
    </source>
</evidence>
<feature type="compositionally biased region" description="Polar residues" evidence="1">
    <location>
        <begin position="394"/>
        <end position="404"/>
    </location>
</feature>
<dbReference type="KEGG" id="nneo:PQG83_10330"/>
<accession>A0AA96K2H0</accession>
<name>A0AA96K2H0_9BACT</name>
<reference evidence="2 3" key="1">
    <citation type="submission" date="2023-01" db="EMBL/GenBank/DDBJ databases">
        <title>Cultivation and genomic characterization of new, ubiquitous marine nitrite-oxidizing bacteria from the Nitrospirales.</title>
        <authorList>
            <person name="Mueller A.J."/>
            <person name="Daebeler A."/>
            <person name="Herbold C.W."/>
            <person name="Kirkegaard R.H."/>
            <person name="Daims H."/>
        </authorList>
    </citation>
    <scope>NUCLEOTIDE SEQUENCE [LARGE SCALE GENOMIC DNA]</scope>
    <source>
        <strain evidence="2 3">DK</strain>
    </source>
</reference>
<sequence>MFALIWGIELFIQTLLPSPVFSQSKEDYPEGDQEYFKALLELEKDEEYKKFLMDSVSYAGDKTVEYMDYKGVRPNVDEEGAEPAGAGADAAHFKKQTYEALRNMDWFRKNNYQNFIRNVGQNIYPVIIASDYEPGKEGVGSTYYLYRRDRPVESVTPTSVRYEMEKILAHIPMGVFILISPYFDNVANRPEGWEEPLIKYKTHVENIKEHLGKSDIGQATSMRAMKMLDMVNEYLRDCIENGSGDEQSYRAFSHKIIPYVAEAMKTAVELQVQAGLSAMSQWKKELGPKEWDKLHVLIPVVWPVAVGNPRRQIFEHLMTPERATTNIFEVHASSHDEARTTLGRIKGDSVMANLTFDKNTQFGMGSYLRLSSPTDLVQGATREELKKYPKTKENAQPMNTPHGD</sequence>
<dbReference type="EMBL" id="CP116968">
    <property type="protein sequence ID" value="WNM64126.1"/>
    <property type="molecule type" value="Genomic_DNA"/>
</dbReference>
<keyword evidence="3" id="KW-1185">Reference proteome</keyword>
<evidence type="ECO:0000256" key="1">
    <source>
        <dbReference type="SAM" id="MobiDB-lite"/>
    </source>
</evidence>
<protein>
    <submittedName>
        <fullName evidence="2">Uncharacterized protein</fullName>
    </submittedName>
</protein>
<dbReference type="Proteomes" id="UP001302494">
    <property type="component" value="Chromosome"/>
</dbReference>
<organism evidence="2 3">
    <name type="scientific">Candidatus Nitrospira neomarina</name>
    <dbReference type="NCBI Taxonomy" id="3020899"/>
    <lineage>
        <taxon>Bacteria</taxon>
        <taxon>Pseudomonadati</taxon>
        <taxon>Nitrospirota</taxon>
        <taxon>Nitrospiria</taxon>
        <taxon>Nitrospirales</taxon>
        <taxon>Nitrospiraceae</taxon>
        <taxon>Nitrospira</taxon>
    </lineage>
</organism>
<dbReference type="RefSeq" id="WP_312749083.1">
    <property type="nucleotide sequence ID" value="NZ_CP116968.1"/>
</dbReference>
<feature type="region of interest" description="Disordered" evidence="1">
    <location>
        <begin position="383"/>
        <end position="404"/>
    </location>
</feature>
<evidence type="ECO:0000313" key="3">
    <source>
        <dbReference type="Proteomes" id="UP001302494"/>
    </source>
</evidence>